<proteinExistence type="predicted"/>
<accession>A0A177NEP5</accession>
<dbReference type="PROSITE" id="PS50110">
    <property type="entry name" value="RESPONSE_REGULATORY"/>
    <property type="match status" value="1"/>
</dbReference>
<dbReference type="InterPro" id="IPR011006">
    <property type="entry name" value="CheY-like_superfamily"/>
</dbReference>
<dbReference type="PANTHER" id="PTHR44591">
    <property type="entry name" value="STRESS RESPONSE REGULATOR PROTEIN 1"/>
    <property type="match status" value="1"/>
</dbReference>
<dbReference type="Pfam" id="PF00072">
    <property type="entry name" value="Response_reg"/>
    <property type="match status" value="1"/>
</dbReference>
<evidence type="ECO:0000313" key="6">
    <source>
        <dbReference type="Proteomes" id="UP000077628"/>
    </source>
</evidence>
<evidence type="ECO:0000256" key="1">
    <source>
        <dbReference type="ARBA" id="ARBA00022553"/>
    </source>
</evidence>
<comment type="caution">
    <text evidence="5">The sequence shown here is derived from an EMBL/GenBank/DDBJ whole genome shotgun (WGS) entry which is preliminary data.</text>
</comment>
<keyword evidence="3" id="KW-0175">Coiled coil</keyword>
<dbReference type="GO" id="GO:0000160">
    <property type="term" value="P:phosphorelay signal transduction system"/>
    <property type="evidence" value="ECO:0007669"/>
    <property type="project" value="InterPro"/>
</dbReference>
<dbReference type="InterPro" id="IPR050595">
    <property type="entry name" value="Bact_response_regulator"/>
</dbReference>
<dbReference type="InterPro" id="IPR001789">
    <property type="entry name" value="Sig_transdc_resp-reg_receiver"/>
</dbReference>
<evidence type="ECO:0000256" key="3">
    <source>
        <dbReference type="SAM" id="Coils"/>
    </source>
</evidence>
<protein>
    <submittedName>
        <fullName evidence="5">Response regulator receiver protein</fullName>
    </submittedName>
</protein>
<dbReference type="PANTHER" id="PTHR44591:SF19">
    <property type="entry name" value="TWO-COMPONENT RESPONSE REGULATOR-RELATED"/>
    <property type="match status" value="1"/>
</dbReference>
<reference evidence="6" key="1">
    <citation type="submission" date="2016-03" db="EMBL/GenBank/DDBJ databases">
        <authorList>
            <person name="Heylen K."/>
            <person name="De Vos P."/>
            <person name="Vekeman B."/>
        </authorList>
    </citation>
    <scope>NUCLEOTIDE SEQUENCE [LARGE SCALE GENOMIC DNA]</scope>
    <source>
        <strain evidence="6">R-45383</strain>
    </source>
</reference>
<feature type="coiled-coil region" evidence="3">
    <location>
        <begin position="129"/>
        <end position="156"/>
    </location>
</feature>
<dbReference type="STRING" id="702114.A1355_09950"/>
<dbReference type="Gene3D" id="3.40.50.2300">
    <property type="match status" value="1"/>
</dbReference>
<keyword evidence="6" id="KW-1185">Reference proteome</keyword>
<dbReference type="OrthoDB" id="9802066at2"/>
<gene>
    <name evidence="5" type="ORF">A1355_09950</name>
</gene>
<dbReference type="RefSeq" id="WP_064030375.1">
    <property type="nucleotide sequence ID" value="NZ_LUUK01000186.1"/>
</dbReference>
<sequence length="189" mass="21328">MNAQPASILIVDDEPNILKALNRLLRPYQVVSADSGEQALVLAGKQPFDLVISDYRMPGMDGISFLMKFMVLQPDAVRLILTGYADLEATQQAINEIGVFRFLNKPWNNHEIVNAVEKGLELKRVLLENRRLADQVRDQQTRLDQQEAILRALEAEEPGITKVNWGPDGSIILDPADLDDNEPLNDWKR</sequence>
<feature type="modified residue" description="4-aspartylphosphate" evidence="2">
    <location>
        <position position="54"/>
    </location>
</feature>
<dbReference type="CDD" id="cd17569">
    <property type="entry name" value="REC_HupR-like"/>
    <property type="match status" value="1"/>
</dbReference>
<dbReference type="AlphaFoldDB" id="A0A177NEP5"/>
<dbReference type="EMBL" id="LUUK01000186">
    <property type="protein sequence ID" value="OAI16395.1"/>
    <property type="molecule type" value="Genomic_DNA"/>
</dbReference>
<dbReference type="SUPFAM" id="SSF52172">
    <property type="entry name" value="CheY-like"/>
    <property type="match status" value="1"/>
</dbReference>
<evidence type="ECO:0000259" key="4">
    <source>
        <dbReference type="PROSITE" id="PS50110"/>
    </source>
</evidence>
<dbReference type="Proteomes" id="UP000077628">
    <property type="component" value="Unassembled WGS sequence"/>
</dbReference>
<evidence type="ECO:0000256" key="2">
    <source>
        <dbReference type="PROSITE-ProRule" id="PRU00169"/>
    </source>
</evidence>
<organism evidence="5 6">
    <name type="scientific">Methylomonas koyamae</name>
    <dbReference type="NCBI Taxonomy" id="702114"/>
    <lineage>
        <taxon>Bacteria</taxon>
        <taxon>Pseudomonadati</taxon>
        <taxon>Pseudomonadota</taxon>
        <taxon>Gammaproteobacteria</taxon>
        <taxon>Methylococcales</taxon>
        <taxon>Methylococcaceae</taxon>
        <taxon>Methylomonas</taxon>
    </lineage>
</organism>
<evidence type="ECO:0000313" key="5">
    <source>
        <dbReference type="EMBL" id="OAI16395.1"/>
    </source>
</evidence>
<name>A0A177NEP5_9GAMM</name>
<keyword evidence="1 2" id="KW-0597">Phosphoprotein</keyword>
<dbReference type="SMART" id="SM00448">
    <property type="entry name" value="REC"/>
    <property type="match status" value="1"/>
</dbReference>
<feature type="domain" description="Response regulatory" evidence="4">
    <location>
        <begin position="7"/>
        <end position="120"/>
    </location>
</feature>